<name>A0ACC2UC08_9FUNG</name>
<sequence length="202" mass="22946">MLFSVIFIVLVTVNTTSPPYPELDAVISFHKPAGYHWSDASNEFSSAHSISNSRLQRDCTSEPGSINCYYELNRKFFVKYMVAKVTTKCRFRWYSCKSTIHSKPPRARALALAKLNSVSLHSLVGSKPSSGYRPCWYNELPLQDDKQLPKALIIGVVYISREIHVISYSVHSHEILTNKTIKVHNPLSLKSGVCDFIYTYHT</sequence>
<reference evidence="1" key="1">
    <citation type="submission" date="2022-04" db="EMBL/GenBank/DDBJ databases">
        <title>Genome of the entomopathogenic fungus Entomophthora muscae.</title>
        <authorList>
            <person name="Elya C."/>
            <person name="Lovett B.R."/>
            <person name="Lee E."/>
            <person name="Macias A.M."/>
            <person name="Hajek A.E."/>
            <person name="De Bivort B.L."/>
            <person name="Kasson M.T."/>
            <person name="De Fine Licht H.H."/>
            <person name="Stajich J.E."/>
        </authorList>
    </citation>
    <scope>NUCLEOTIDE SEQUENCE</scope>
    <source>
        <strain evidence="1">Berkeley</strain>
    </source>
</reference>
<evidence type="ECO:0000313" key="1">
    <source>
        <dbReference type="EMBL" id="KAJ9084365.1"/>
    </source>
</evidence>
<organism evidence="1 2">
    <name type="scientific">Entomophthora muscae</name>
    <dbReference type="NCBI Taxonomy" id="34485"/>
    <lineage>
        <taxon>Eukaryota</taxon>
        <taxon>Fungi</taxon>
        <taxon>Fungi incertae sedis</taxon>
        <taxon>Zoopagomycota</taxon>
        <taxon>Entomophthoromycotina</taxon>
        <taxon>Entomophthoromycetes</taxon>
        <taxon>Entomophthorales</taxon>
        <taxon>Entomophthoraceae</taxon>
        <taxon>Entomophthora</taxon>
    </lineage>
</organism>
<gene>
    <name evidence="1" type="ORF">DSO57_1025369</name>
</gene>
<protein>
    <submittedName>
        <fullName evidence="1">Uncharacterized protein</fullName>
    </submittedName>
</protein>
<comment type="caution">
    <text evidence="1">The sequence shown here is derived from an EMBL/GenBank/DDBJ whole genome shotgun (WGS) entry which is preliminary data.</text>
</comment>
<dbReference type="Proteomes" id="UP001165960">
    <property type="component" value="Unassembled WGS sequence"/>
</dbReference>
<accession>A0ACC2UC08</accession>
<proteinExistence type="predicted"/>
<evidence type="ECO:0000313" key="2">
    <source>
        <dbReference type="Proteomes" id="UP001165960"/>
    </source>
</evidence>
<keyword evidence="2" id="KW-1185">Reference proteome</keyword>
<dbReference type="EMBL" id="QTSX02000852">
    <property type="protein sequence ID" value="KAJ9084365.1"/>
    <property type="molecule type" value="Genomic_DNA"/>
</dbReference>